<feature type="transmembrane region" description="Helical" evidence="1">
    <location>
        <begin position="143"/>
        <end position="163"/>
    </location>
</feature>
<dbReference type="GeneID" id="120264531"/>
<evidence type="ECO:0000256" key="1">
    <source>
        <dbReference type="SAM" id="Phobius"/>
    </source>
</evidence>
<proteinExistence type="predicted"/>
<protein>
    <submittedName>
        <fullName evidence="3">Uncharacterized protein LOC120264531</fullName>
    </submittedName>
</protein>
<dbReference type="RefSeq" id="XP_039128284.1">
    <property type="nucleotide sequence ID" value="XM_039272350.1"/>
</dbReference>
<feature type="transmembrane region" description="Helical" evidence="1">
    <location>
        <begin position="92"/>
        <end position="109"/>
    </location>
</feature>
<dbReference type="Proteomes" id="UP001515500">
    <property type="component" value="Chromosome 7"/>
</dbReference>
<accession>A0AB40BLL4</accession>
<organism evidence="2 3">
    <name type="scientific">Dioscorea cayennensis subsp. rotundata</name>
    <name type="common">White Guinea yam</name>
    <name type="synonym">Dioscorea rotundata</name>
    <dbReference type="NCBI Taxonomy" id="55577"/>
    <lineage>
        <taxon>Eukaryota</taxon>
        <taxon>Viridiplantae</taxon>
        <taxon>Streptophyta</taxon>
        <taxon>Embryophyta</taxon>
        <taxon>Tracheophyta</taxon>
        <taxon>Spermatophyta</taxon>
        <taxon>Magnoliopsida</taxon>
        <taxon>Liliopsida</taxon>
        <taxon>Dioscoreales</taxon>
        <taxon>Dioscoreaceae</taxon>
        <taxon>Dioscorea</taxon>
    </lineage>
</organism>
<sequence length="181" mass="21072">MHKICKSKLNCGNHKLHSSTNLSANLKSCHQKCKQLFINLSGMNFKAQEFDSLTIMTLALMITIVFVLITVFDGFSRGDCPGLKSFSEGLQPLLPTLMKMTIYECYLMFSNRRIIMQAWRRLLPHSLYYLMFSNRRNKFLRRVPFLLSAIFICSIACFIYFYINKPNTKERCIFVINVAKL</sequence>
<keyword evidence="2" id="KW-1185">Reference proteome</keyword>
<dbReference type="AlphaFoldDB" id="A0AB40BLL4"/>
<evidence type="ECO:0000313" key="2">
    <source>
        <dbReference type="Proteomes" id="UP001515500"/>
    </source>
</evidence>
<keyword evidence="1" id="KW-0812">Transmembrane</keyword>
<keyword evidence="1" id="KW-0472">Membrane</keyword>
<evidence type="ECO:0000313" key="3">
    <source>
        <dbReference type="RefSeq" id="XP_039128284.1"/>
    </source>
</evidence>
<name>A0AB40BLL4_DIOCR</name>
<reference evidence="3" key="1">
    <citation type="submission" date="2025-08" db="UniProtKB">
        <authorList>
            <consortium name="RefSeq"/>
        </authorList>
    </citation>
    <scope>IDENTIFICATION</scope>
</reference>
<keyword evidence="1" id="KW-1133">Transmembrane helix</keyword>
<feature type="transmembrane region" description="Helical" evidence="1">
    <location>
        <begin position="53"/>
        <end position="72"/>
    </location>
</feature>
<gene>
    <name evidence="3" type="primary">LOC120264531</name>
</gene>